<name>A0ABD1U0M3_9LAMI</name>
<feature type="transmembrane region" description="Helical" evidence="1">
    <location>
        <begin position="12"/>
        <end position="33"/>
    </location>
</feature>
<comment type="caution">
    <text evidence="2">The sequence shown here is derived from an EMBL/GenBank/DDBJ whole genome shotgun (WGS) entry which is preliminary data.</text>
</comment>
<keyword evidence="1" id="KW-0812">Transmembrane</keyword>
<evidence type="ECO:0000313" key="3">
    <source>
        <dbReference type="Proteomes" id="UP001604336"/>
    </source>
</evidence>
<dbReference type="AlphaFoldDB" id="A0ABD1U0M3"/>
<protein>
    <submittedName>
        <fullName evidence="2">Zinc finger CCCH domain-containing protein 31</fullName>
    </submittedName>
</protein>
<dbReference type="Proteomes" id="UP001604336">
    <property type="component" value="Unassembled WGS sequence"/>
</dbReference>
<proteinExistence type="predicted"/>
<keyword evidence="1" id="KW-1133">Transmembrane helix</keyword>
<organism evidence="2 3">
    <name type="scientific">Abeliophyllum distichum</name>
    <dbReference type="NCBI Taxonomy" id="126358"/>
    <lineage>
        <taxon>Eukaryota</taxon>
        <taxon>Viridiplantae</taxon>
        <taxon>Streptophyta</taxon>
        <taxon>Embryophyta</taxon>
        <taxon>Tracheophyta</taxon>
        <taxon>Spermatophyta</taxon>
        <taxon>Magnoliopsida</taxon>
        <taxon>eudicotyledons</taxon>
        <taxon>Gunneridae</taxon>
        <taxon>Pentapetalae</taxon>
        <taxon>asterids</taxon>
        <taxon>lamiids</taxon>
        <taxon>Lamiales</taxon>
        <taxon>Oleaceae</taxon>
        <taxon>Forsythieae</taxon>
        <taxon>Abeliophyllum</taxon>
    </lineage>
</organism>
<keyword evidence="3" id="KW-1185">Reference proteome</keyword>
<sequence length="170" mass="19071">MTTKVMLLKVHRCVNFSSMVFAIGVAIVCFLIHSKQKDLFANSFSLYRDVETEIRASFGTLAASGSDLSVCSQDDRDTDPESLMRFFRASSSDGCILLLEDTDLHFSSHFTYYYDPSCIISTSSQLDPLIPYPSGIKIFWGLSHPYQTIMSRVGENTVPWNGSQMHIMVS</sequence>
<gene>
    <name evidence="2" type="ORF">Adt_14793</name>
</gene>
<dbReference type="EMBL" id="JBFOLK010000004">
    <property type="protein sequence ID" value="KAL2518546.1"/>
    <property type="molecule type" value="Genomic_DNA"/>
</dbReference>
<evidence type="ECO:0000313" key="2">
    <source>
        <dbReference type="EMBL" id="KAL2518546.1"/>
    </source>
</evidence>
<reference evidence="3" key="1">
    <citation type="submission" date="2024-07" db="EMBL/GenBank/DDBJ databases">
        <title>Two chromosome-level genome assemblies of Korean endemic species Abeliophyllum distichum and Forsythia ovata (Oleaceae).</title>
        <authorList>
            <person name="Jang H."/>
        </authorList>
    </citation>
    <scope>NUCLEOTIDE SEQUENCE [LARGE SCALE GENOMIC DNA]</scope>
</reference>
<evidence type="ECO:0000256" key="1">
    <source>
        <dbReference type="SAM" id="Phobius"/>
    </source>
</evidence>
<keyword evidence="1" id="KW-0472">Membrane</keyword>
<accession>A0ABD1U0M3</accession>